<accession>A0A2P2QMK7</accession>
<dbReference type="EMBL" id="GGEC01087710">
    <property type="protein sequence ID" value="MBX68194.1"/>
    <property type="molecule type" value="Transcribed_RNA"/>
</dbReference>
<organism evidence="1">
    <name type="scientific">Rhizophora mucronata</name>
    <name type="common">Asiatic mangrove</name>
    <dbReference type="NCBI Taxonomy" id="61149"/>
    <lineage>
        <taxon>Eukaryota</taxon>
        <taxon>Viridiplantae</taxon>
        <taxon>Streptophyta</taxon>
        <taxon>Embryophyta</taxon>
        <taxon>Tracheophyta</taxon>
        <taxon>Spermatophyta</taxon>
        <taxon>Magnoliopsida</taxon>
        <taxon>eudicotyledons</taxon>
        <taxon>Gunneridae</taxon>
        <taxon>Pentapetalae</taxon>
        <taxon>rosids</taxon>
        <taxon>fabids</taxon>
        <taxon>Malpighiales</taxon>
        <taxon>Rhizophoraceae</taxon>
        <taxon>Rhizophora</taxon>
    </lineage>
</organism>
<sequence>MKFTSLSSYKDVCMPIKQTQQQRTNIAHLVQ</sequence>
<dbReference type="AlphaFoldDB" id="A0A2P2QMK7"/>
<proteinExistence type="predicted"/>
<name>A0A2P2QMK7_RHIMU</name>
<protein>
    <submittedName>
        <fullName evidence="1">Uncharacterized protein</fullName>
    </submittedName>
</protein>
<reference evidence="1" key="1">
    <citation type="submission" date="2018-02" db="EMBL/GenBank/DDBJ databases">
        <title>Rhizophora mucronata_Transcriptome.</title>
        <authorList>
            <person name="Meera S.P."/>
            <person name="Sreeshan A."/>
            <person name="Augustine A."/>
        </authorList>
    </citation>
    <scope>NUCLEOTIDE SEQUENCE</scope>
    <source>
        <tissue evidence="1">Leaf</tissue>
    </source>
</reference>
<evidence type="ECO:0000313" key="1">
    <source>
        <dbReference type="EMBL" id="MBX68194.1"/>
    </source>
</evidence>